<evidence type="ECO:0000256" key="8">
    <source>
        <dbReference type="SAM" id="Phobius"/>
    </source>
</evidence>
<feature type="domain" description="Enhancer of polycomb-like N-terminal" evidence="9">
    <location>
        <begin position="12"/>
        <end position="158"/>
    </location>
</feature>
<evidence type="ECO:0000256" key="7">
    <source>
        <dbReference type="RuleBase" id="RU361124"/>
    </source>
</evidence>
<keyword evidence="8" id="KW-0812">Transmembrane</keyword>
<dbReference type="InterPro" id="IPR019542">
    <property type="entry name" value="Enhancer_polycomb-like_N"/>
</dbReference>
<protein>
    <recommendedName>
        <fullName evidence="7">Enhancer of polycomb-like protein</fullName>
    </recommendedName>
</protein>
<dbReference type="GO" id="GO:0005634">
    <property type="term" value="C:nucleus"/>
    <property type="evidence" value="ECO:0007669"/>
    <property type="project" value="UniProtKB-SubCell"/>
</dbReference>
<keyword evidence="4 7" id="KW-0804">Transcription</keyword>
<keyword evidence="3 7" id="KW-0805">Transcription regulation</keyword>
<dbReference type="OrthoDB" id="435275at2759"/>
<keyword evidence="8" id="KW-0472">Membrane</keyword>
<dbReference type="InterPro" id="IPR024943">
    <property type="entry name" value="Enhancer_polycomb"/>
</dbReference>
<evidence type="ECO:0000256" key="3">
    <source>
        <dbReference type="ARBA" id="ARBA00023015"/>
    </source>
</evidence>
<keyword evidence="5 7" id="KW-0539">Nucleus</keyword>
<keyword evidence="11" id="KW-1185">Reference proteome</keyword>
<evidence type="ECO:0000256" key="1">
    <source>
        <dbReference type="ARBA" id="ARBA00004123"/>
    </source>
</evidence>
<evidence type="ECO:0000313" key="11">
    <source>
        <dbReference type="Proteomes" id="UP000673691"/>
    </source>
</evidence>
<gene>
    <name evidence="10" type="ORF">BJ554DRAFT_1229</name>
</gene>
<proteinExistence type="inferred from homology"/>
<organism evidence="10 11">
    <name type="scientific">Olpidium bornovanus</name>
    <dbReference type="NCBI Taxonomy" id="278681"/>
    <lineage>
        <taxon>Eukaryota</taxon>
        <taxon>Fungi</taxon>
        <taxon>Fungi incertae sedis</taxon>
        <taxon>Olpidiomycota</taxon>
        <taxon>Olpidiomycotina</taxon>
        <taxon>Olpidiomycetes</taxon>
        <taxon>Olpidiales</taxon>
        <taxon>Olpidiaceae</taxon>
        <taxon>Olpidium</taxon>
    </lineage>
</organism>
<evidence type="ECO:0000256" key="6">
    <source>
        <dbReference type="ARBA" id="ARBA00025513"/>
    </source>
</evidence>
<evidence type="ECO:0000256" key="4">
    <source>
        <dbReference type="ARBA" id="ARBA00023163"/>
    </source>
</evidence>
<sequence>MKKSLRPAASLRVKKLEVKRPLQVYRAAEIPDLDEAFAQRAVPQIETGVDKEEEGEHHLQAAISAAQAESAQAAPIYIPTPDASRLIGNYLLLYRHATFNPLNFVRFSSTVEDCIGIPYCVDEEDERWIAQYNARAKEANEPELAEDAFETIASVFEQYMADKVSARPKLWFLTRTANVSQDLHDSIPPFEDFSWAPPNDQLKEVARAVYPHWSRRRAQRQGKPVMPALKFEEVAPHEADPYICFRRREVKALRKTRRTDALSLEKLKRLRAEMDTARILLEQVAKRERMRRESLALEHVIFDQQCALRGLRQALGLKEDVAGSSDQNAAAAAAAAAGSAAAPAALLKRRKKDAGAAGGTTVALRPLSRSGTGAQAAAGAPKISSPYEQLLLKKREADAPFEDVTFVSVSKKFFSREPREFFFFFFFFFFFHLSGDVRQTTTKKSK</sequence>
<dbReference type="GO" id="GO:0035267">
    <property type="term" value="C:NuA4 histone acetyltransferase complex"/>
    <property type="evidence" value="ECO:0007669"/>
    <property type="project" value="InterPro"/>
</dbReference>
<dbReference type="AlphaFoldDB" id="A0A8H8A193"/>
<comment type="similarity">
    <text evidence="2 7">Belongs to the enhancer of polycomb family.</text>
</comment>
<evidence type="ECO:0000259" key="9">
    <source>
        <dbReference type="Pfam" id="PF10513"/>
    </source>
</evidence>
<dbReference type="PANTHER" id="PTHR14898">
    <property type="entry name" value="ENHANCER OF POLYCOMB"/>
    <property type="match status" value="1"/>
</dbReference>
<accession>A0A8H8A193</accession>
<dbReference type="Proteomes" id="UP000673691">
    <property type="component" value="Unassembled WGS sequence"/>
</dbReference>
<comment type="function">
    <text evidence="6">Component of the NuA4 histone acetyltransferase complex which is involved in transcriptional activation of selected genes principally by acetylation of nucleosomal histone H4 and H2A. The NuA4 complex is also involved in DNA repair. Involved in gene silencing by neighboring heterochromatin, blockage of the silencing spreading along the chromosome, and required for cell cycle progression through G2/M.</text>
</comment>
<evidence type="ECO:0000256" key="2">
    <source>
        <dbReference type="ARBA" id="ARBA00008035"/>
    </source>
</evidence>
<dbReference type="Pfam" id="PF10513">
    <property type="entry name" value="EPL1"/>
    <property type="match status" value="1"/>
</dbReference>
<keyword evidence="8" id="KW-1133">Transmembrane helix</keyword>
<feature type="transmembrane region" description="Helical" evidence="8">
    <location>
        <begin position="421"/>
        <end position="437"/>
    </location>
</feature>
<dbReference type="GO" id="GO:0006357">
    <property type="term" value="P:regulation of transcription by RNA polymerase II"/>
    <property type="evidence" value="ECO:0007669"/>
    <property type="project" value="InterPro"/>
</dbReference>
<comment type="caution">
    <text evidence="10">The sequence shown here is derived from an EMBL/GenBank/DDBJ whole genome shotgun (WGS) entry which is preliminary data.</text>
</comment>
<comment type="subcellular location">
    <subcellularLocation>
        <location evidence="1 7">Nucleus</location>
    </subcellularLocation>
</comment>
<evidence type="ECO:0000256" key="5">
    <source>
        <dbReference type="ARBA" id="ARBA00023242"/>
    </source>
</evidence>
<name>A0A8H8A193_9FUNG</name>
<dbReference type="EMBL" id="JAEFCI010001020">
    <property type="protein sequence ID" value="KAG5463181.1"/>
    <property type="molecule type" value="Genomic_DNA"/>
</dbReference>
<reference evidence="10 11" key="1">
    <citation type="journal article" name="Sci. Rep.">
        <title>Genome-scale phylogenetic analyses confirm Olpidium as the closest living zoosporic fungus to the non-flagellated, terrestrial fungi.</title>
        <authorList>
            <person name="Chang Y."/>
            <person name="Rochon D."/>
            <person name="Sekimoto S."/>
            <person name="Wang Y."/>
            <person name="Chovatia M."/>
            <person name="Sandor L."/>
            <person name="Salamov A."/>
            <person name="Grigoriev I.V."/>
            <person name="Stajich J.E."/>
            <person name="Spatafora J.W."/>
        </authorList>
    </citation>
    <scope>NUCLEOTIDE SEQUENCE [LARGE SCALE GENOMIC DNA]</scope>
    <source>
        <strain evidence="10">S191</strain>
    </source>
</reference>
<evidence type="ECO:0000313" key="10">
    <source>
        <dbReference type="EMBL" id="KAG5463181.1"/>
    </source>
</evidence>